<evidence type="ECO:0000313" key="3">
    <source>
        <dbReference type="Proteomes" id="UP000675968"/>
    </source>
</evidence>
<gene>
    <name evidence="2" type="ORF">J4215_02420</name>
</gene>
<dbReference type="Pfam" id="PF07929">
    <property type="entry name" value="PRiA4_ORF3"/>
    <property type="match status" value="1"/>
</dbReference>
<organism evidence="2 3">
    <name type="scientific">Candidatus Iainarchaeum sp</name>
    <dbReference type="NCBI Taxonomy" id="3101447"/>
    <lineage>
        <taxon>Archaea</taxon>
        <taxon>Candidatus Iainarchaeota</taxon>
        <taxon>Candidatus Iainarchaeia</taxon>
        <taxon>Candidatus Iainarchaeales</taxon>
        <taxon>Candidatus Iainarchaeaceae</taxon>
        <taxon>Candidatus Iainarchaeum</taxon>
    </lineage>
</organism>
<dbReference type="InterPro" id="IPR004155">
    <property type="entry name" value="PBS_lyase_HEAT"/>
</dbReference>
<dbReference type="InterPro" id="IPR012912">
    <property type="entry name" value="Plasmid_pRiA4b_Orf3-like"/>
</dbReference>
<dbReference type="InterPro" id="IPR011989">
    <property type="entry name" value="ARM-like"/>
</dbReference>
<feature type="domain" description="Plasmid pRiA4b Orf3-like" evidence="1">
    <location>
        <begin position="4"/>
        <end position="217"/>
    </location>
</feature>
<protein>
    <submittedName>
        <fullName evidence="2">Plasmid pRiA4b ORF-3 family protein</fullName>
    </submittedName>
</protein>
<name>A0A8T4LDP5_9ARCH</name>
<dbReference type="Proteomes" id="UP000675968">
    <property type="component" value="Unassembled WGS sequence"/>
</dbReference>
<dbReference type="InterPro" id="IPR024047">
    <property type="entry name" value="MM3350-like_sf"/>
</dbReference>
<dbReference type="Gene3D" id="3.10.290.30">
    <property type="entry name" value="MM3350-like"/>
    <property type="match status" value="1"/>
</dbReference>
<dbReference type="Pfam" id="PF03130">
    <property type="entry name" value="HEAT_PBS"/>
    <property type="match status" value="1"/>
</dbReference>
<dbReference type="PANTHER" id="PTHR41878:SF1">
    <property type="entry name" value="TNPR PROTEIN"/>
    <property type="match status" value="1"/>
</dbReference>
<reference evidence="2" key="1">
    <citation type="submission" date="2021-03" db="EMBL/GenBank/DDBJ databases">
        <authorList>
            <person name="Jaffe A."/>
        </authorList>
    </citation>
    <scope>NUCLEOTIDE SEQUENCE</scope>
    <source>
        <strain evidence="2">RIFCSPLOWO2_01_FULL_AR10_48_17</strain>
    </source>
</reference>
<dbReference type="Gene3D" id="1.25.10.10">
    <property type="entry name" value="Leucine-rich Repeat Variant"/>
    <property type="match status" value="1"/>
</dbReference>
<evidence type="ECO:0000259" key="1">
    <source>
        <dbReference type="Pfam" id="PF07929"/>
    </source>
</evidence>
<dbReference type="SUPFAM" id="SSF159941">
    <property type="entry name" value="MM3350-like"/>
    <property type="match status" value="1"/>
</dbReference>
<comment type="caution">
    <text evidence="2">The sequence shown here is derived from an EMBL/GenBank/DDBJ whole genome shotgun (WGS) entry which is preliminary data.</text>
</comment>
<sequence length="611" mass="70966">MSHIFQFKIQLDEIQPLIWRRFLVGDGITFQQLHETIQTAMEWEDSHMYEFVIGEHTIICSEEGHNFAEADFRKLFKSPEFLKMLEKQQIGKEGTMLNLRKVNALKEKIEKNKPKQLFDLETPLQALVNKEGQEFKYSDDFGDNWNHTVTLEKIIEQKDAKEYPICLEGARATPPEDCGGVTGYYELVKAMANKNSPQRKELLDWLGYEFDPEKFGPNQINKTLSDKTTREFSNEESARVPLSPLVRKLTQLDNEEGYKLGQKEAMDMMARTIDEIVQGGEAITPELGMLLNREETYSSYFALKAMRKIGSPKAIPPLIQFLKTFENGDYYESYEEAMFALNDIGKPSITPLINEIRSSFKKKEYYTYLVGGLTQIKSEEAYAFMLEIVEDYLKNDKKYGAWFDIVHFIFDLDKQEKKEAIPLLQRILLEKALDPRQIREIADTIKEIEDPKKFKERIDQKMDAIDGAENIPLKELLTTECDVKAFRELEKDSENFYKTFDTFFFMIDVSVKQYHKVNPDLTDEDVLEALKRIKENIWRDENDTEVEAVIKKQIKQYLLSAKQEGQMVSTIELKTLVGKIIKRIKNQSLGEESYLESIDSLFGKSPGNRPV</sequence>
<reference evidence="2" key="2">
    <citation type="submission" date="2021-05" db="EMBL/GenBank/DDBJ databases">
        <title>Protein family content uncovers lineage relationships and bacterial pathway maintenance mechanisms in DPANN archaea.</title>
        <authorList>
            <person name="Castelle C.J."/>
            <person name="Meheust R."/>
            <person name="Jaffe A.L."/>
            <person name="Seitz K."/>
            <person name="Gong X."/>
            <person name="Baker B.J."/>
            <person name="Banfield J.F."/>
        </authorList>
    </citation>
    <scope>NUCLEOTIDE SEQUENCE</scope>
    <source>
        <strain evidence="2">RIFCSPLOWO2_01_FULL_AR10_48_17</strain>
    </source>
</reference>
<proteinExistence type="predicted"/>
<dbReference type="EMBL" id="JAGVWC010000009">
    <property type="protein sequence ID" value="MBS3061415.1"/>
    <property type="molecule type" value="Genomic_DNA"/>
</dbReference>
<dbReference type="PANTHER" id="PTHR41878">
    <property type="entry name" value="LEXA REPRESSOR-RELATED"/>
    <property type="match status" value="1"/>
</dbReference>
<accession>A0A8T4LDP5</accession>
<evidence type="ECO:0000313" key="2">
    <source>
        <dbReference type="EMBL" id="MBS3061415.1"/>
    </source>
</evidence>
<dbReference type="AlphaFoldDB" id="A0A8T4LDP5"/>